<dbReference type="SUPFAM" id="SSF88688">
    <property type="entry name" value="Families 57/38 glycoside transferase middle domain"/>
    <property type="match status" value="1"/>
</dbReference>
<dbReference type="InterPro" id="IPR027291">
    <property type="entry name" value="Glyco_hydro_38_N_sf"/>
</dbReference>
<feature type="domain" description="Glycoside hydrolase family 38 central" evidence="5">
    <location>
        <begin position="277"/>
        <end position="355"/>
    </location>
</feature>
<evidence type="ECO:0000256" key="3">
    <source>
        <dbReference type="ARBA" id="ARBA00022801"/>
    </source>
</evidence>
<evidence type="ECO:0000313" key="6">
    <source>
        <dbReference type="EMBL" id="QPK01065.1"/>
    </source>
</evidence>
<sequence length="872" mass="98523">MSHIHVVAHTHWDQEWYFTLQDSNILASYNFAEVIATLEQDPSYTCYHLDGQMAVVEDFLGINPEYRQRLNTLVRDKRLFIGPWYSQTDTYNVHGESIIRNLKYGMLSAREHGHAMMVGYLPDTFGHNAQMPTLLRGCGIDNIVFWRGINHDEQASKSQFIWRAPSGAEIIACAMAFGYGAAKNISADAEHLHGKIYPLVNALRQRAGLEHLLLPSGGDQVNIDPDLPGILRTASQHSPENDQYRIGSLEHYVGLLRQRQGGFERWEGELKSPRYTRIHKTIGSVRYDIKKKNYDIEQFILRRLEPTIALARHHGIHVNLEWVDRIWKQLLRCHAHDSIGGCNSDATNRDIAHRLEQTEQLCHSLWNLVVKELGSACCQEGELLVVNTSADKASRVVNTTVYSRSDTLALRYQHQPLAFSVLDRQSLPGGRVVQLTPEGEKEIVLPDYYRWNIALDMPDLPALGYMAVTVAEAPGISDWAQTVQDTVIENETSRLRIEAGYLSLEDKHSGRRIEKLFTFEDCADAGDSYDFSPLKGDTPQYTAQFRLLDCQKCQLIERMTLETELLLPVDLAARAGGATKTLSVRLQCELRKYDPHLYVAIDLENTVCDHRLRLLINSDITTRHTLASQPFSIIRRQAGVKNDRWRQQYREFPVDIETSEGIIAVEDAGKALIINSQGMKEFQLHGTEPAQVALTLFKATGVLGRDDLAWRPGRASGINNTVVETPDAQLLKPLHFSFALSLADNAEHATLRKREKQAIGQPFTWQRQTLHTLDNRLERFTLNIKTRSLPGYFSLLDVPEPLILSALPHAQTVNGTLVRLFNAGDQPVPVPACFTALAQVNYLEEIVPTQTMIPPSSSCDFLIAYTERNDPQ</sequence>
<comment type="similarity">
    <text evidence="1">Belongs to the glycosyl hydrolase 38 family.</text>
</comment>
<evidence type="ECO:0000256" key="4">
    <source>
        <dbReference type="ARBA" id="ARBA00023295"/>
    </source>
</evidence>
<accession>A0A7T0DX41</accession>
<gene>
    <name evidence="6" type="ORF">IDM36_02665</name>
</gene>
<dbReference type="InterPro" id="IPR028995">
    <property type="entry name" value="Glyco_hydro_57/38_cen_sf"/>
</dbReference>
<dbReference type="PANTHER" id="PTHR46017:SF2">
    <property type="entry name" value="MANNOSYLGLYCERATE HYDROLASE"/>
    <property type="match status" value="1"/>
</dbReference>
<dbReference type="CDD" id="cd10815">
    <property type="entry name" value="GH38N_AMII_EcMngB_like"/>
    <property type="match status" value="1"/>
</dbReference>
<protein>
    <submittedName>
        <fullName evidence="6">Alpha-mannosidase</fullName>
    </submittedName>
</protein>
<reference evidence="6" key="1">
    <citation type="submission" date="2020-09" db="EMBL/GenBank/DDBJ databases">
        <title>First Report of a novel Colistin-Resistant species of Enterobacter cloacae complex Producing MCR-5 isolated from hospital sewage water.</title>
        <authorList>
            <person name="Zhou K."/>
        </authorList>
    </citation>
    <scope>NUCLEOTIDE SEQUENCE [LARGE SCALE GENOMIC DNA]</scope>
    <source>
        <strain evidence="6">HSW1412</strain>
    </source>
</reference>
<dbReference type="PANTHER" id="PTHR46017">
    <property type="entry name" value="ALPHA-MANNOSIDASE 2C1"/>
    <property type="match status" value="1"/>
</dbReference>
<evidence type="ECO:0000256" key="2">
    <source>
        <dbReference type="ARBA" id="ARBA00022723"/>
    </source>
</evidence>
<dbReference type="Pfam" id="PF01074">
    <property type="entry name" value="Glyco_hydro_38N"/>
    <property type="match status" value="1"/>
</dbReference>
<dbReference type="Gene3D" id="3.20.110.10">
    <property type="entry name" value="Glycoside hydrolase 38, N terminal domain"/>
    <property type="match status" value="1"/>
</dbReference>
<dbReference type="Gene3D" id="2.70.98.30">
    <property type="entry name" value="Golgi alpha-mannosidase II, domain 4"/>
    <property type="match status" value="1"/>
</dbReference>
<dbReference type="Pfam" id="PF07748">
    <property type="entry name" value="Glyco_hydro_38C"/>
    <property type="match status" value="1"/>
</dbReference>
<keyword evidence="4" id="KW-0326">Glycosidase</keyword>
<proteinExistence type="inferred from homology"/>
<dbReference type="SMART" id="SM00872">
    <property type="entry name" value="Alpha-mann_mid"/>
    <property type="match status" value="1"/>
</dbReference>
<evidence type="ECO:0000259" key="5">
    <source>
        <dbReference type="SMART" id="SM00872"/>
    </source>
</evidence>
<dbReference type="GO" id="GO:0009313">
    <property type="term" value="P:oligosaccharide catabolic process"/>
    <property type="evidence" value="ECO:0007669"/>
    <property type="project" value="TreeGrafter"/>
</dbReference>
<dbReference type="GO" id="GO:0030246">
    <property type="term" value="F:carbohydrate binding"/>
    <property type="evidence" value="ECO:0007669"/>
    <property type="project" value="InterPro"/>
</dbReference>
<dbReference type="InterPro" id="IPR015341">
    <property type="entry name" value="Glyco_hydro_38_cen"/>
</dbReference>
<organism evidence="6">
    <name type="scientific">Enterobacter mori</name>
    <dbReference type="NCBI Taxonomy" id="539813"/>
    <lineage>
        <taxon>Bacteria</taxon>
        <taxon>Pseudomonadati</taxon>
        <taxon>Pseudomonadota</taxon>
        <taxon>Gammaproteobacteria</taxon>
        <taxon>Enterobacterales</taxon>
        <taxon>Enterobacteriaceae</taxon>
        <taxon>Enterobacter</taxon>
    </lineage>
</organism>
<dbReference type="EMBL" id="CP061801">
    <property type="protein sequence ID" value="QPK01065.1"/>
    <property type="molecule type" value="Genomic_DNA"/>
</dbReference>
<keyword evidence="2" id="KW-0479">Metal-binding</keyword>
<dbReference type="InterPro" id="IPR037094">
    <property type="entry name" value="Glyco_hydro_38_cen_sf"/>
</dbReference>
<dbReference type="GO" id="GO:0046872">
    <property type="term" value="F:metal ion binding"/>
    <property type="evidence" value="ECO:0007669"/>
    <property type="project" value="UniProtKB-KW"/>
</dbReference>
<evidence type="ECO:0000256" key="1">
    <source>
        <dbReference type="ARBA" id="ARBA00009792"/>
    </source>
</evidence>
<dbReference type="InterPro" id="IPR000602">
    <property type="entry name" value="Glyco_hydro_38_N"/>
</dbReference>
<dbReference type="GO" id="GO:0006013">
    <property type="term" value="P:mannose metabolic process"/>
    <property type="evidence" value="ECO:0007669"/>
    <property type="project" value="InterPro"/>
</dbReference>
<dbReference type="Pfam" id="PF09261">
    <property type="entry name" value="Alpha-mann_mid"/>
    <property type="match status" value="1"/>
</dbReference>
<dbReference type="SUPFAM" id="SSF88713">
    <property type="entry name" value="Glycoside hydrolase/deacetylase"/>
    <property type="match status" value="1"/>
</dbReference>
<dbReference type="AlphaFoldDB" id="A0A7T0DX41"/>
<dbReference type="InterPro" id="IPR011013">
    <property type="entry name" value="Gal_mutarotase_sf_dom"/>
</dbReference>
<dbReference type="InterPro" id="IPR011682">
    <property type="entry name" value="Glyco_hydro_38_C"/>
</dbReference>
<dbReference type="Gene3D" id="1.20.1270.50">
    <property type="entry name" value="Glycoside hydrolase family 38, central domain"/>
    <property type="match status" value="1"/>
</dbReference>
<keyword evidence="3" id="KW-0378">Hydrolase</keyword>
<dbReference type="InterPro" id="IPR011330">
    <property type="entry name" value="Glyco_hydro/deAcase_b/a-brl"/>
</dbReference>
<dbReference type="GO" id="GO:0004559">
    <property type="term" value="F:alpha-mannosidase activity"/>
    <property type="evidence" value="ECO:0007669"/>
    <property type="project" value="InterPro"/>
</dbReference>
<dbReference type="SUPFAM" id="SSF74650">
    <property type="entry name" value="Galactose mutarotase-like"/>
    <property type="match status" value="1"/>
</dbReference>
<name>A0A7T0DX41_9ENTR</name>